<sequence>MGAYAASKGLNFAQPRLRQTSSRKRCKQETLVKSLVDFTSCSRSEAIALLKKHAWSVSTAADKYFEENANIANLTIVNEATIAAWFDTYAGKRFGLPSLEQRDVDYDDPDCMLDDGILKFCDDIGIDAQDIVVLVIAWKMQAAAMCTFTKKEFVRGMKEMGCESASQLSAKLPGLRALLADPSSFKPFYSFCFLYSKDQGQKSLGKEMAIAMWELVLAERFPKTKDWIAFLETHNSHGVTRDTWDLFFDFMLKVETSYDAYDENEAWPVLIDDFMTHIEAQKK</sequence>
<evidence type="ECO:0000313" key="5">
    <source>
        <dbReference type="Proteomes" id="UP000030745"/>
    </source>
</evidence>
<protein>
    <recommendedName>
        <fullName evidence="2">Defective in cullin neddylation protein</fullName>
    </recommendedName>
</protein>
<dbReference type="OrthoDB" id="27198at2759"/>
<reference evidence="4 5" key="1">
    <citation type="journal article" date="2013" name="PLoS Genet.">
        <title>Distinctive expansion of potential virulence genes in the genome of the oomycete fish pathogen Saprolegnia parasitica.</title>
        <authorList>
            <person name="Jiang R.H."/>
            <person name="de Bruijn I."/>
            <person name="Haas B.J."/>
            <person name="Belmonte R."/>
            <person name="Lobach L."/>
            <person name="Christie J."/>
            <person name="van den Ackerveken G."/>
            <person name="Bottin A."/>
            <person name="Bulone V."/>
            <person name="Diaz-Moreno S.M."/>
            <person name="Dumas B."/>
            <person name="Fan L."/>
            <person name="Gaulin E."/>
            <person name="Govers F."/>
            <person name="Grenville-Briggs L.J."/>
            <person name="Horner N.R."/>
            <person name="Levin J.Z."/>
            <person name="Mammella M."/>
            <person name="Meijer H.J."/>
            <person name="Morris P."/>
            <person name="Nusbaum C."/>
            <person name="Oome S."/>
            <person name="Phillips A.J."/>
            <person name="van Rooyen D."/>
            <person name="Rzeszutek E."/>
            <person name="Saraiva M."/>
            <person name="Secombes C.J."/>
            <person name="Seidl M.F."/>
            <person name="Snel B."/>
            <person name="Stassen J.H."/>
            <person name="Sykes S."/>
            <person name="Tripathy S."/>
            <person name="van den Berg H."/>
            <person name="Vega-Arreguin J.C."/>
            <person name="Wawra S."/>
            <person name="Young S.K."/>
            <person name="Zeng Q."/>
            <person name="Dieguez-Uribeondo J."/>
            <person name="Russ C."/>
            <person name="Tyler B.M."/>
            <person name="van West P."/>
        </authorList>
    </citation>
    <scope>NUCLEOTIDE SEQUENCE [LARGE SCALE GENOMIC DNA]</scope>
    <source>
        <strain evidence="4 5">CBS 223.65</strain>
    </source>
</reference>
<dbReference type="PANTHER" id="PTHR12281:SF31">
    <property type="entry name" value="DCN1-LIKE PROTEIN 3"/>
    <property type="match status" value="1"/>
</dbReference>
<dbReference type="Gene3D" id="1.10.238.10">
    <property type="entry name" value="EF-hand"/>
    <property type="match status" value="1"/>
</dbReference>
<evidence type="ECO:0000259" key="3">
    <source>
        <dbReference type="PROSITE" id="PS51229"/>
    </source>
</evidence>
<dbReference type="STRING" id="695850.A0A067CFZ2"/>
<dbReference type="Proteomes" id="UP000030745">
    <property type="component" value="Unassembled WGS sequence"/>
</dbReference>
<dbReference type="KEGG" id="spar:SPRG_05966"/>
<dbReference type="InterPro" id="IPR009060">
    <property type="entry name" value="UBA-like_sf"/>
</dbReference>
<dbReference type="OMA" id="GMTELGW"/>
<keyword evidence="1" id="KW-0833">Ubl conjugation pathway</keyword>
<dbReference type="InterPro" id="IPR005176">
    <property type="entry name" value="PONY_dom"/>
</dbReference>
<dbReference type="GO" id="GO:0097602">
    <property type="term" value="F:cullin family protein binding"/>
    <property type="evidence" value="ECO:0007669"/>
    <property type="project" value="TreeGrafter"/>
</dbReference>
<dbReference type="VEuPathDB" id="FungiDB:SPRG_05966"/>
<dbReference type="Gene3D" id="1.10.8.10">
    <property type="entry name" value="DNA helicase RuvA subunit, C-terminal domain"/>
    <property type="match status" value="1"/>
</dbReference>
<dbReference type="GO" id="GO:0032182">
    <property type="term" value="F:ubiquitin-like protein binding"/>
    <property type="evidence" value="ECO:0007669"/>
    <property type="project" value="TreeGrafter"/>
</dbReference>
<dbReference type="FunFam" id="1.10.238.10:FF:000030">
    <property type="entry name" value="DCN1-like protein"/>
    <property type="match status" value="1"/>
</dbReference>
<keyword evidence="5" id="KW-1185">Reference proteome</keyword>
<dbReference type="GO" id="GO:0045116">
    <property type="term" value="P:protein neddylation"/>
    <property type="evidence" value="ECO:0007669"/>
    <property type="project" value="TreeGrafter"/>
</dbReference>
<proteinExistence type="predicted"/>
<evidence type="ECO:0000256" key="1">
    <source>
        <dbReference type="ARBA" id="ARBA00022786"/>
    </source>
</evidence>
<accession>A0A067CFZ2</accession>
<dbReference type="GO" id="GO:0031624">
    <property type="term" value="F:ubiquitin conjugating enzyme binding"/>
    <property type="evidence" value="ECO:0007669"/>
    <property type="project" value="TreeGrafter"/>
</dbReference>
<comment type="function">
    <text evidence="2">Neddylation of cullins play an essential role in the regulation of SCF-type complexes activity.</text>
</comment>
<organism evidence="4 5">
    <name type="scientific">Saprolegnia parasitica (strain CBS 223.65)</name>
    <dbReference type="NCBI Taxonomy" id="695850"/>
    <lineage>
        <taxon>Eukaryota</taxon>
        <taxon>Sar</taxon>
        <taxon>Stramenopiles</taxon>
        <taxon>Oomycota</taxon>
        <taxon>Saprolegniomycetes</taxon>
        <taxon>Saprolegniales</taxon>
        <taxon>Saprolegniaceae</taxon>
        <taxon>Saprolegnia</taxon>
    </lineage>
</organism>
<dbReference type="InterPro" id="IPR042460">
    <property type="entry name" value="DCN1-like_PONY"/>
</dbReference>
<dbReference type="Pfam" id="PF14555">
    <property type="entry name" value="UBA_4"/>
    <property type="match status" value="1"/>
</dbReference>
<dbReference type="PANTHER" id="PTHR12281">
    <property type="entry name" value="RP42 RELATED"/>
    <property type="match status" value="1"/>
</dbReference>
<dbReference type="GeneID" id="24128337"/>
<feature type="domain" description="DCUN1" evidence="3">
    <location>
        <begin position="91"/>
        <end position="279"/>
    </location>
</feature>
<dbReference type="SUPFAM" id="SSF46934">
    <property type="entry name" value="UBA-like"/>
    <property type="match status" value="1"/>
</dbReference>
<dbReference type="Gene3D" id="1.10.238.200">
    <property type="entry name" value="Cullin, PONY binding domain"/>
    <property type="match status" value="1"/>
</dbReference>
<dbReference type="EMBL" id="KK583206">
    <property type="protein sequence ID" value="KDO29428.1"/>
    <property type="molecule type" value="Genomic_DNA"/>
</dbReference>
<evidence type="ECO:0000313" key="4">
    <source>
        <dbReference type="EMBL" id="KDO29428.1"/>
    </source>
</evidence>
<name>A0A067CFZ2_SAPPC</name>
<dbReference type="RefSeq" id="XP_012199929.1">
    <property type="nucleotide sequence ID" value="XM_012344539.1"/>
</dbReference>
<dbReference type="CDD" id="cd14273">
    <property type="entry name" value="UBA_TAP-C_like"/>
    <property type="match status" value="1"/>
</dbReference>
<evidence type="ECO:0000256" key="2">
    <source>
        <dbReference type="RuleBase" id="RU410713"/>
    </source>
</evidence>
<dbReference type="Pfam" id="PF03556">
    <property type="entry name" value="Cullin_binding"/>
    <property type="match status" value="1"/>
</dbReference>
<gene>
    <name evidence="4" type="ORF">SPRG_05966</name>
</gene>
<dbReference type="GO" id="GO:0000151">
    <property type="term" value="C:ubiquitin ligase complex"/>
    <property type="evidence" value="ECO:0007669"/>
    <property type="project" value="TreeGrafter"/>
</dbReference>
<dbReference type="GO" id="GO:0005886">
    <property type="term" value="C:plasma membrane"/>
    <property type="evidence" value="ECO:0007669"/>
    <property type="project" value="UniProtKB-ARBA"/>
</dbReference>
<dbReference type="FunFam" id="1.10.238.200:FF:000003">
    <property type="entry name" value="DCN1-like protein 3"/>
    <property type="match status" value="1"/>
</dbReference>
<dbReference type="InterPro" id="IPR014764">
    <property type="entry name" value="DCN-prot"/>
</dbReference>
<dbReference type="AlphaFoldDB" id="A0A067CFZ2"/>
<dbReference type="PROSITE" id="PS51229">
    <property type="entry name" value="DCUN1"/>
    <property type="match status" value="1"/>
</dbReference>